<evidence type="ECO:0000256" key="1">
    <source>
        <dbReference type="ARBA" id="ARBA00072224"/>
    </source>
</evidence>
<dbReference type="Proteomes" id="UP001301526">
    <property type="component" value="Chromosome"/>
</dbReference>
<dbReference type="InterPro" id="IPR016181">
    <property type="entry name" value="Acyl_CoA_acyltransferase"/>
</dbReference>
<keyword evidence="4" id="KW-1185">Reference proteome</keyword>
<protein>
    <recommendedName>
        <fullName evidence="1">Protein ElaA</fullName>
    </recommendedName>
</protein>
<feature type="domain" description="N-acetyltransferase" evidence="2">
    <location>
        <begin position="6"/>
        <end position="150"/>
    </location>
</feature>
<organism evidence="3 4">
    <name type="scientific">Streptococcus iners subsp. hyiners</name>
    <dbReference type="NCBI Taxonomy" id="3028083"/>
    <lineage>
        <taxon>Bacteria</taxon>
        <taxon>Bacillati</taxon>
        <taxon>Bacillota</taxon>
        <taxon>Bacilli</taxon>
        <taxon>Lactobacillales</taxon>
        <taxon>Streptococcaceae</taxon>
        <taxon>Streptococcus</taxon>
        <taxon>Streptococcus iners</taxon>
    </lineage>
</organism>
<dbReference type="EMBL" id="CP118734">
    <property type="protein sequence ID" value="WNY49038.1"/>
    <property type="molecule type" value="Genomic_DNA"/>
</dbReference>
<dbReference type="GO" id="GO:0016747">
    <property type="term" value="F:acyltransferase activity, transferring groups other than amino-acyl groups"/>
    <property type="evidence" value="ECO:0007669"/>
    <property type="project" value="InterPro"/>
</dbReference>
<dbReference type="PROSITE" id="PS51186">
    <property type="entry name" value="GNAT"/>
    <property type="match status" value="1"/>
</dbReference>
<evidence type="ECO:0000313" key="3">
    <source>
        <dbReference type="EMBL" id="WNY49038.1"/>
    </source>
</evidence>
<evidence type="ECO:0000313" key="4">
    <source>
        <dbReference type="Proteomes" id="UP001301526"/>
    </source>
</evidence>
<reference evidence="3 4" key="1">
    <citation type="submission" date="2023-02" db="EMBL/GenBank/DDBJ databases">
        <title>Streptococcus sp. Genome Sequencing and Assembly.</title>
        <authorList>
            <person name="Shore S.M."/>
            <person name="Nicholson T.L."/>
        </authorList>
    </citation>
    <scope>NUCLEOTIDE SEQUENCE [LARGE SCALE GENOMIC DNA]</scope>
    <source>
        <strain evidence="3 4">29892</strain>
    </source>
</reference>
<dbReference type="RefSeq" id="WP_248055822.1">
    <property type="nucleotide sequence ID" value="NZ_CP118734.1"/>
</dbReference>
<dbReference type="AlphaFoldDB" id="A0AA97A0U9"/>
<proteinExistence type="predicted"/>
<accession>A0AA97A0U9</accession>
<dbReference type="Pfam" id="PF13673">
    <property type="entry name" value="Acetyltransf_10"/>
    <property type="match status" value="1"/>
</dbReference>
<gene>
    <name evidence="3" type="ORF">PW220_10025</name>
</gene>
<dbReference type="SUPFAM" id="SSF55729">
    <property type="entry name" value="Acyl-CoA N-acyltransferases (Nat)"/>
    <property type="match status" value="1"/>
</dbReference>
<dbReference type="InterPro" id="IPR000182">
    <property type="entry name" value="GNAT_dom"/>
</dbReference>
<name>A0AA97A0U9_9STRE</name>
<dbReference type="FunFam" id="3.40.630.30:FF:000035">
    <property type="entry name" value="GNAT family N-acetyltransferase"/>
    <property type="match status" value="1"/>
</dbReference>
<sequence>MKWEIKAFDQLSLQELYTILTLRTDVFVVEQACPYPEVDGKDPNCLHLLGTDNGELVAYLRILPAGLSYDEVSIGRVVIKPSHRGKGLGRPMMEQAIHYITNEWKENQIKIGAQAYLEKFYQLLGFKPVSEVYLEDDIPHLDMLYSKPVN</sequence>
<dbReference type="Gene3D" id="3.40.630.30">
    <property type="match status" value="1"/>
</dbReference>
<evidence type="ECO:0000259" key="2">
    <source>
        <dbReference type="PROSITE" id="PS51186"/>
    </source>
</evidence>
<dbReference type="CDD" id="cd04301">
    <property type="entry name" value="NAT_SF"/>
    <property type="match status" value="1"/>
</dbReference>